<dbReference type="AlphaFoldDB" id="A0A7X0X9Q0"/>
<protein>
    <submittedName>
        <fullName evidence="2">IS3 family transposase</fullName>
    </submittedName>
</protein>
<dbReference type="EMBL" id="JAASTW010000030">
    <property type="protein sequence ID" value="MBC1490176.1"/>
    <property type="molecule type" value="Genomic_DNA"/>
</dbReference>
<reference evidence="2 3" key="1">
    <citation type="submission" date="2020-03" db="EMBL/GenBank/DDBJ databases">
        <title>Soil Listeria distribution.</title>
        <authorList>
            <person name="Liao J."/>
            <person name="Wiedmann M."/>
        </authorList>
    </citation>
    <scope>NUCLEOTIDE SEQUENCE [LARGE SCALE GENOMIC DNA]</scope>
    <source>
        <strain evidence="2 3">FSL L7-1554</strain>
    </source>
</reference>
<dbReference type="Proteomes" id="UP000561617">
    <property type="component" value="Unassembled WGS sequence"/>
</dbReference>
<accession>A0A7X0X9Q0</accession>
<proteinExistence type="predicted"/>
<dbReference type="GO" id="GO:0015074">
    <property type="term" value="P:DNA integration"/>
    <property type="evidence" value="ECO:0007669"/>
    <property type="project" value="InterPro"/>
</dbReference>
<evidence type="ECO:0000313" key="3">
    <source>
        <dbReference type="Proteomes" id="UP000561617"/>
    </source>
</evidence>
<sequence>MQTRNPTRKQFFTKLQATLIISDYLETYYNYKRIHSSLNYLTPYEFEKLTN</sequence>
<comment type="caution">
    <text evidence="2">The sequence shown here is derived from an EMBL/GenBank/DDBJ whole genome shotgun (WGS) entry which is preliminary data.</text>
</comment>
<dbReference type="RefSeq" id="WP_185381680.1">
    <property type="nucleotide sequence ID" value="NZ_JAASTW010000030.1"/>
</dbReference>
<name>A0A7X0X9Q0_9LIST</name>
<evidence type="ECO:0000259" key="1">
    <source>
        <dbReference type="Pfam" id="PF13333"/>
    </source>
</evidence>
<dbReference type="Pfam" id="PF13333">
    <property type="entry name" value="rve_2"/>
    <property type="match status" value="1"/>
</dbReference>
<gene>
    <name evidence="2" type="ORF">HCJ38_14390</name>
</gene>
<feature type="domain" description="Integrase catalytic" evidence="1">
    <location>
        <begin position="10"/>
        <end position="48"/>
    </location>
</feature>
<evidence type="ECO:0000313" key="2">
    <source>
        <dbReference type="EMBL" id="MBC1490176.1"/>
    </source>
</evidence>
<organism evidence="2 3">
    <name type="scientific">Listeria immobilis</name>
    <dbReference type="NCBI Taxonomy" id="2713502"/>
    <lineage>
        <taxon>Bacteria</taxon>
        <taxon>Bacillati</taxon>
        <taxon>Bacillota</taxon>
        <taxon>Bacilli</taxon>
        <taxon>Bacillales</taxon>
        <taxon>Listeriaceae</taxon>
        <taxon>Listeria</taxon>
    </lineage>
</organism>
<dbReference type="InterPro" id="IPR001584">
    <property type="entry name" value="Integrase_cat-core"/>
</dbReference>